<evidence type="ECO:0000313" key="3">
    <source>
        <dbReference type="Proteomes" id="UP000626026"/>
    </source>
</evidence>
<accession>A0ABR7RR63</accession>
<proteinExistence type="predicted"/>
<feature type="domain" description="Peptidase S24/S26A/S26B/S26C" evidence="1">
    <location>
        <begin position="19"/>
        <end position="127"/>
    </location>
</feature>
<evidence type="ECO:0000259" key="1">
    <source>
        <dbReference type="Pfam" id="PF00717"/>
    </source>
</evidence>
<reference evidence="2 3" key="1">
    <citation type="journal article" date="2013" name="Int. J. Syst. Evol. Microbiol.">
        <title>Roseomonas aerophila sp. nov., isolated from air.</title>
        <authorList>
            <person name="Kim S.J."/>
            <person name="Weon H.Y."/>
            <person name="Ahn J.H."/>
            <person name="Hong S.B."/>
            <person name="Seok S.J."/>
            <person name="Whang K.S."/>
            <person name="Kwon S.W."/>
        </authorList>
    </citation>
    <scope>NUCLEOTIDE SEQUENCE [LARGE SCALE GENOMIC DNA]</scope>
    <source>
        <strain evidence="2 3">NBRC 108923</strain>
    </source>
</reference>
<dbReference type="Gene3D" id="2.10.109.10">
    <property type="entry name" value="Umud Fragment, subunit A"/>
    <property type="match status" value="1"/>
</dbReference>
<dbReference type="EMBL" id="JACTVA010000041">
    <property type="protein sequence ID" value="MBC9208893.1"/>
    <property type="molecule type" value="Genomic_DNA"/>
</dbReference>
<dbReference type="SUPFAM" id="SSF51306">
    <property type="entry name" value="LexA/Signal peptidase"/>
    <property type="match status" value="1"/>
</dbReference>
<sequence>MTPPRHPDLTGDGAYRGAETTGFVSPASDHIEGPIDLTDVLDLRRPGRYPVKVLGEGLTHRGILPGDVLVVDAAAEPHAGVVAIVMIGGDVLLGQLIWRGGRWFLRSGRPDRLPLALTEDAEVWAVVMSLVRERV</sequence>
<gene>
    <name evidence="2" type="ORF">IBL26_18750</name>
</gene>
<keyword evidence="3" id="KW-1185">Reference proteome</keyword>
<name>A0ABR7RR63_9PROT</name>
<dbReference type="CDD" id="cd06529">
    <property type="entry name" value="S24_LexA-like"/>
    <property type="match status" value="1"/>
</dbReference>
<dbReference type="InterPro" id="IPR015927">
    <property type="entry name" value="Peptidase_S24_S26A/B/C"/>
</dbReference>
<dbReference type="RefSeq" id="WP_187786043.1">
    <property type="nucleotide sequence ID" value="NZ_JACTVA010000041.1"/>
</dbReference>
<dbReference type="InterPro" id="IPR036286">
    <property type="entry name" value="LexA/Signal_pep-like_sf"/>
</dbReference>
<evidence type="ECO:0000313" key="2">
    <source>
        <dbReference type="EMBL" id="MBC9208893.1"/>
    </source>
</evidence>
<organism evidence="2 3">
    <name type="scientific">Teichococcus aerophilus</name>
    <dbReference type="NCBI Taxonomy" id="1224513"/>
    <lineage>
        <taxon>Bacteria</taxon>
        <taxon>Pseudomonadati</taxon>
        <taxon>Pseudomonadota</taxon>
        <taxon>Alphaproteobacteria</taxon>
        <taxon>Acetobacterales</taxon>
        <taxon>Roseomonadaceae</taxon>
        <taxon>Roseomonas</taxon>
    </lineage>
</organism>
<dbReference type="InterPro" id="IPR039418">
    <property type="entry name" value="LexA-like"/>
</dbReference>
<protein>
    <submittedName>
        <fullName evidence="2">S24 family peptidase</fullName>
    </submittedName>
</protein>
<comment type="caution">
    <text evidence="2">The sequence shown here is derived from an EMBL/GenBank/DDBJ whole genome shotgun (WGS) entry which is preliminary data.</text>
</comment>
<dbReference type="Proteomes" id="UP000626026">
    <property type="component" value="Unassembled WGS sequence"/>
</dbReference>
<dbReference type="Pfam" id="PF00717">
    <property type="entry name" value="Peptidase_S24"/>
    <property type="match status" value="1"/>
</dbReference>